<dbReference type="OrthoDB" id="303614at2759"/>
<feature type="non-terminal residue" evidence="2">
    <location>
        <position position="1275"/>
    </location>
</feature>
<proteinExistence type="predicted"/>
<feature type="region of interest" description="Disordered" evidence="1">
    <location>
        <begin position="1256"/>
        <end position="1275"/>
    </location>
</feature>
<reference evidence="2 3" key="1">
    <citation type="submission" date="2014-05" db="EMBL/GenBank/DDBJ databases">
        <title>Draft genome sequence of a rare smut relative, Tilletiaria anomala UBC 951.</title>
        <authorList>
            <consortium name="DOE Joint Genome Institute"/>
            <person name="Toome M."/>
            <person name="Kuo A."/>
            <person name="Henrissat B."/>
            <person name="Lipzen A."/>
            <person name="Tritt A."/>
            <person name="Yoshinaga Y."/>
            <person name="Zane M."/>
            <person name="Barry K."/>
            <person name="Grigoriev I.V."/>
            <person name="Spatafora J.W."/>
            <person name="Aimea M.C."/>
        </authorList>
    </citation>
    <scope>NUCLEOTIDE SEQUENCE [LARGE SCALE GENOMIC DNA]</scope>
    <source>
        <strain evidence="2 3">UBC 951</strain>
    </source>
</reference>
<dbReference type="AlphaFoldDB" id="A0A066WED4"/>
<feature type="compositionally biased region" description="Acidic residues" evidence="1">
    <location>
        <begin position="55"/>
        <end position="66"/>
    </location>
</feature>
<feature type="region of interest" description="Disordered" evidence="1">
    <location>
        <begin position="418"/>
        <end position="478"/>
    </location>
</feature>
<dbReference type="Proteomes" id="UP000027361">
    <property type="component" value="Unassembled WGS sequence"/>
</dbReference>
<evidence type="ECO:0008006" key="4">
    <source>
        <dbReference type="Google" id="ProtNLM"/>
    </source>
</evidence>
<dbReference type="GeneID" id="25263889"/>
<feature type="compositionally biased region" description="Polar residues" evidence="1">
    <location>
        <begin position="420"/>
        <end position="445"/>
    </location>
</feature>
<dbReference type="InParanoid" id="A0A066WED4"/>
<feature type="region of interest" description="Disordered" evidence="1">
    <location>
        <begin position="210"/>
        <end position="259"/>
    </location>
</feature>
<dbReference type="HOGENOM" id="CLU_263645_0_0_1"/>
<dbReference type="RefSeq" id="XP_013244991.1">
    <property type="nucleotide sequence ID" value="XM_013389537.1"/>
</dbReference>
<feature type="compositionally biased region" description="Polar residues" evidence="1">
    <location>
        <begin position="1264"/>
        <end position="1275"/>
    </location>
</feature>
<keyword evidence="3" id="KW-1185">Reference proteome</keyword>
<dbReference type="PANTHER" id="PTHR43102:SF2">
    <property type="entry name" value="GAF DOMAIN-CONTAINING PROTEIN"/>
    <property type="match status" value="1"/>
</dbReference>
<organism evidence="2 3">
    <name type="scientific">Tilletiaria anomala (strain ATCC 24038 / CBS 436.72 / UBC 951)</name>
    <dbReference type="NCBI Taxonomy" id="1037660"/>
    <lineage>
        <taxon>Eukaryota</taxon>
        <taxon>Fungi</taxon>
        <taxon>Dikarya</taxon>
        <taxon>Basidiomycota</taxon>
        <taxon>Ustilaginomycotina</taxon>
        <taxon>Exobasidiomycetes</taxon>
        <taxon>Georgefischeriales</taxon>
        <taxon>Tilletiariaceae</taxon>
        <taxon>Tilletiaria</taxon>
    </lineage>
</organism>
<dbReference type="EMBL" id="JMSN01000013">
    <property type="protein sequence ID" value="KDN52136.1"/>
    <property type="molecule type" value="Genomic_DNA"/>
</dbReference>
<feature type="region of interest" description="Disordered" evidence="1">
    <location>
        <begin position="1116"/>
        <end position="1142"/>
    </location>
</feature>
<dbReference type="SUPFAM" id="SSF55781">
    <property type="entry name" value="GAF domain-like"/>
    <property type="match status" value="1"/>
</dbReference>
<dbReference type="PANTHER" id="PTHR43102">
    <property type="entry name" value="SLR1143 PROTEIN"/>
    <property type="match status" value="1"/>
</dbReference>
<gene>
    <name evidence="2" type="ORF">K437DRAFT_254509</name>
</gene>
<evidence type="ECO:0000313" key="3">
    <source>
        <dbReference type="Proteomes" id="UP000027361"/>
    </source>
</evidence>
<protein>
    <recommendedName>
        <fullName evidence="4">GAF domain-containing protein</fullName>
    </recommendedName>
</protein>
<accession>A0A066WED4</accession>
<feature type="compositionally biased region" description="Low complexity" evidence="1">
    <location>
        <begin position="217"/>
        <end position="226"/>
    </location>
</feature>
<feature type="region of interest" description="Disordered" evidence="1">
    <location>
        <begin position="48"/>
        <end position="88"/>
    </location>
</feature>
<dbReference type="STRING" id="1037660.A0A066WED4"/>
<feature type="compositionally biased region" description="Polar residues" evidence="1">
    <location>
        <begin position="227"/>
        <end position="250"/>
    </location>
</feature>
<evidence type="ECO:0000256" key="1">
    <source>
        <dbReference type="SAM" id="MobiDB-lite"/>
    </source>
</evidence>
<name>A0A066WED4_TILAU</name>
<evidence type="ECO:0000313" key="2">
    <source>
        <dbReference type="EMBL" id="KDN52136.1"/>
    </source>
</evidence>
<comment type="caution">
    <text evidence="2">The sequence shown here is derived from an EMBL/GenBank/DDBJ whole genome shotgun (WGS) entry which is preliminary data.</text>
</comment>
<sequence>MDTSPFSSFLPESSSPPCLTAKRGSAVSLLSPPPLSLLPLVPPHKDELFGPVFVSDDEGATEDESAASDSDQMLSDCETESAFNSRRSSDLSTHLRGSIFGSRRVSLVDPTIQSGTASTSSAQAGQTAPVAGQSAEANVVPEVKRKRRHSILSFASLCFSPKTLIGRRDSIGRHRLFHKQADTGVSPATNKPQTVLEHATDQSALLCKTSPDPRTPDANNDNTATTVSPAGTSGTPEIQTRVSRPRTSAGGTRRPCASSLHTRRSTISLFGTSVTDLAQPPLPLDIEPILKLPPQPTTPTLLLPPGSPVSTLSTATSGGGGAAFNAAVGGMANAAGAATTAIFKTTFEASAKLGSALMPPGSKRMVNQTATAASAAFTSVKDASRTTARRMGITSNSASMQNAGTSNQPQLTEYFMPIPASSSNSIGKQSEAVPTSQEVNVSSTGFPIMRGAENNAAPRSIPPSPGSDPSTGPPSQEQTMQVLQQVGWTWGAAAARAFDHPPNRQKRLSIADIDDDMIDGLQRIPSQELDPFVFNADDPEIAHWSRFTEAYAAGEIDLNNGLPRKPPRGVPDPSLCPFATPLACGPFRAPKPLWEQDRQRAMRRVEIALLDAPALQEIQRCVTAAQTALHAPSARCAIIDGDCLVTLTAAGILQEPFARDSSLCAHTILNRNRGMVVLDTKKDWRFPDAEELLQTRFYAGAPVTTANGMPIGCLAVWDSQPWQDIKDDQRNILRVHAKAIGKELEAFLVRRFESKIARMNDSFKSLALLGEELRQAKEEKVKQDTALVTLALDRSHRVIANRGKGVRKAGHTGSCALRRVGSQPTLSANSERIPPEQDINLCESPPAEIMCLGLLVDQEDAVLLNHLVRIIRTTLDMSVVYLAGIALSNPGQAPSPLGQRCIIAASDGCAASTSDLHLDYAIHAKAAQETSAEEGVIIQDLDRKAIKQGKGPAKVSTGSVQQVFQAGLLVPIQFDHVKSTFLATTNASSESSKDEPAKVGFVLGAFSADASKALGIEDLRYLQKFAMIFSVLLVRYTQALDLAVEEARRSTLRAAAAPSVAPKEKGLLTGMIASSAQAVKNSPRAAYKGTVAVSKGTVAGTVAVTRGSASAIKSVTASTKKALRPSHSRVAPRPPGSHTTTTMADEHSLFNLDTFAKGFQPPPSGSGSMGRAASSFSNARAPLSQAPNTTLHPLRPILTRAAPSDAFNVTADHGMSNSKSILHFESPTCSSSQKKSKEAKPELGIAAFIASATANGHPRRPLNVRTQSYAVQRSI</sequence>